<dbReference type="RefSeq" id="XP_028887210.1">
    <property type="nucleotide sequence ID" value="XM_029021788.1"/>
</dbReference>
<keyword evidence="2" id="KW-0732">Signal</keyword>
<feature type="region of interest" description="Disordered" evidence="1">
    <location>
        <begin position="100"/>
        <end position="124"/>
    </location>
</feature>
<evidence type="ECO:0000256" key="2">
    <source>
        <dbReference type="SAM" id="SignalP"/>
    </source>
</evidence>
<feature type="chain" id="PRO_5012529731" evidence="2">
    <location>
        <begin position="22"/>
        <end position="194"/>
    </location>
</feature>
<evidence type="ECO:0000256" key="1">
    <source>
        <dbReference type="SAM" id="MobiDB-lite"/>
    </source>
</evidence>
<feature type="signal peptide" evidence="2">
    <location>
        <begin position="1"/>
        <end position="21"/>
    </location>
</feature>
<feature type="compositionally biased region" description="Low complexity" evidence="1">
    <location>
        <begin position="100"/>
        <end position="111"/>
    </location>
</feature>
<evidence type="ECO:0000313" key="4">
    <source>
        <dbReference type="Proteomes" id="UP000192257"/>
    </source>
</evidence>
<comment type="caution">
    <text evidence="3">The sequence shown here is derived from an EMBL/GenBank/DDBJ whole genome shotgun (WGS) entry which is preliminary data.</text>
</comment>
<evidence type="ECO:0000313" key="3">
    <source>
        <dbReference type="EMBL" id="ORC93144.1"/>
    </source>
</evidence>
<keyword evidence="4" id="KW-1185">Reference proteome</keyword>
<dbReference type="VEuPathDB" id="TriTrypDB:TM35_000024700"/>
<gene>
    <name evidence="3" type="ORF">TM35_000024700</name>
</gene>
<dbReference type="OrthoDB" id="240503at2759"/>
<sequence>MSQNVLQTLALVLLSLLLVSAEHTLMQTRTNRIVSRGTEPSVNAPYFLFSVCEAEIQQFCPSQKEAPLKCLLHHFSAARQNPRGGGAAQGRPHLLHAYTQQPQQTLQPTQRPQEEPAETQPRRPIHFGKECSSWLRAREVCVTYVRRSGRCRASETARECLRRVPASLLPPGCRNTDYHRSVMLYGEMKRQKRT</sequence>
<dbReference type="GeneID" id="39981568"/>
<dbReference type="AlphaFoldDB" id="A0A1X0P888"/>
<proteinExistence type="predicted"/>
<organism evidence="3 4">
    <name type="scientific">Trypanosoma theileri</name>
    <dbReference type="NCBI Taxonomy" id="67003"/>
    <lineage>
        <taxon>Eukaryota</taxon>
        <taxon>Discoba</taxon>
        <taxon>Euglenozoa</taxon>
        <taxon>Kinetoplastea</taxon>
        <taxon>Metakinetoplastina</taxon>
        <taxon>Trypanosomatida</taxon>
        <taxon>Trypanosomatidae</taxon>
        <taxon>Trypanosoma</taxon>
    </lineage>
</organism>
<dbReference type="Proteomes" id="UP000192257">
    <property type="component" value="Unassembled WGS sequence"/>
</dbReference>
<dbReference type="EMBL" id="NBCO01000002">
    <property type="protein sequence ID" value="ORC93144.1"/>
    <property type="molecule type" value="Genomic_DNA"/>
</dbReference>
<reference evidence="3 4" key="1">
    <citation type="submission" date="2017-03" db="EMBL/GenBank/DDBJ databases">
        <title>An alternative strategy for trypanosome survival in the mammalian bloodstream revealed through genome and transcriptome analysis of the ubiquitous bovine parasite Trypanosoma (Megatrypanum) theileri.</title>
        <authorList>
            <person name="Kelly S."/>
            <person name="Ivens A."/>
            <person name="Mott A."/>
            <person name="O'Neill E."/>
            <person name="Emms D."/>
            <person name="Macleod O."/>
            <person name="Voorheis P."/>
            <person name="Matthews J."/>
            <person name="Matthews K."/>
            <person name="Carrington M."/>
        </authorList>
    </citation>
    <scope>NUCLEOTIDE SEQUENCE [LARGE SCALE GENOMIC DNA]</scope>
    <source>
        <strain evidence="3">Edinburgh</strain>
    </source>
</reference>
<name>A0A1X0P888_9TRYP</name>
<accession>A0A1X0P888</accession>
<protein>
    <submittedName>
        <fullName evidence="3">Uncharacterized protein</fullName>
    </submittedName>
</protein>